<proteinExistence type="predicted"/>
<dbReference type="HOGENOM" id="CLU_603687_0_0_7"/>
<dbReference type="SUPFAM" id="SSF49503">
    <property type="entry name" value="Cupredoxins"/>
    <property type="match status" value="2"/>
</dbReference>
<evidence type="ECO:0000313" key="2">
    <source>
        <dbReference type="EMBL" id="ETX04553.1"/>
    </source>
</evidence>
<accession>W4M301</accession>
<dbReference type="AlphaFoldDB" id="W4M301"/>
<sequence>MKNDVGLVKALPFLSSQNCLNFQKTADLLIARPPAPTTTPPTNFQRALNYKTEPLAYRYLDPKWEANTPAKAPKGIARALSNSLVLADPQTPVFAASKGQPVRIRMVHPAGNHEQSITLHGHVWQEEPYTNGSTVIGNNPESQWMGDRDAFGPNNQFDIVLNTAGGDGQVTGDYLLRTFIGTEFTFGMWGILRVGELDQDIVTVTRLETKPPIVVQAVAKTGGGFEWQVNGKLADKVAVEQGDLVQFEIATGLHGLHFASKSAFDNIFQFNTATTQESKFQTGTNCGVQNTAYFTTPQNGGVIAVLQVTQDATLGTHDFECSQHCGNMKGSFQAGLNTPGAQPTLVMTGINTVNPNNGQMASQVTISDSGNPQTASAASVDPLTGMWTFTHKTNLYFPITITSAGGGVRQAPRPINRLLQLGPAPPVSQEVQIQRNSRDRFSPPPEKLLGAKR</sequence>
<feature type="region of interest" description="Disordered" evidence="1">
    <location>
        <begin position="426"/>
        <end position="453"/>
    </location>
</feature>
<evidence type="ECO:0000256" key="1">
    <source>
        <dbReference type="SAM" id="MobiDB-lite"/>
    </source>
</evidence>
<gene>
    <name evidence="2" type="ORF">ETSY2_28155</name>
</gene>
<dbReference type="Proteomes" id="UP000019140">
    <property type="component" value="Unassembled WGS sequence"/>
</dbReference>
<keyword evidence="3" id="KW-1185">Reference proteome</keyword>
<comment type="caution">
    <text evidence="2">The sequence shown here is derived from an EMBL/GenBank/DDBJ whole genome shotgun (WGS) entry which is preliminary data.</text>
</comment>
<protein>
    <recommendedName>
        <fullName evidence="4">Plastocyanin-like domain-containing protein</fullName>
    </recommendedName>
</protein>
<reference evidence="2 3" key="1">
    <citation type="journal article" date="2014" name="Nature">
        <title>An environmental bacterial taxon with a large and distinct metabolic repertoire.</title>
        <authorList>
            <person name="Wilson M.C."/>
            <person name="Mori T."/>
            <person name="Ruckert C."/>
            <person name="Uria A.R."/>
            <person name="Helf M.J."/>
            <person name="Takada K."/>
            <person name="Gernert C."/>
            <person name="Steffens U.A."/>
            <person name="Heycke N."/>
            <person name="Schmitt S."/>
            <person name="Rinke C."/>
            <person name="Helfrich E.J."/>
            <person name="Brachmann A.O."/>
            <person name="Gurgui C."/>
            <person name="Wakimoto T."/>
            <person name="Kracht M."/>
            <person name="Crusemann M."/>
            <person name="Hentschel U."/>
            <person name="Abe I."/>
            <person name="Matsunaga S."/>
            <person name="Kalinowski J."/>
            <person name="Takeyama H."/>
            <person name="Piel J."/>
        </authorList>
    </citation>
    <scope>NUCLEOTIDE SEQUENCE [LARGE SCALE GENOMIC DNA]</scope>
    <source>
        <strain evidence="3">TSY2</strain>
    </source>
</reference>
<dbReference type="EMBL" id="AZHX01001194">
    <property type="protein sequence ID" value="ETX04553.1"/>
    <property type="molecule type" value="Genomic_DNA"/>
</dbReference>
<dbReference type="InterPro" id="IPR008972">
    <property type="entry name" value="Cupredoxin"/>
</dbReference>
<evidence type="ECO:0000313" key="3">
    <source>
        <dbReference type="Proteomes" id="UP000019140"/>
    </source>
</evidence>
<name>W4M301_9BACT</name>
<evidence type="ECO:0008006" key="4">
    <source>
        <dbReference type="Google" id="ProtNLM"/>
    </source>
</evidence>
<organism evidence="2 3">
    <name type="scientific">Candidatus Entotheonella gemina</name>
    <dbReference type="NCBI Taxonomy" id="1429439"/>
    <lineage>
        <taxon>Bacteria</taxon>
        <taxon>Pseudomonadati</taxon>
        <taxon>Nitrospinota/Tectimicrobiota group</taxon>
        <taxon>Candidatus Tectimicrobiota</taxon>
        <taxon>Candidatus Entotheonellia</taxon>
        <taxon>Candidatus Entotheonellales</taxon>
        <taxon>Candidatus Entotheonellaceae</taxon>
        <taxon>Candidatus Entotheonella</taxon>
    </lineage>
</organism>
<dbReference type="Gene3D" id="2.60.40.420">
    <property type="entry name" value="Cupredoxins - blue copper proteins"/>
    <property type="match status" value="1"/>
</dbReference>